<evidence type="ECO:0000313" key="2">
    <source>
        <dbReference type="EMBL" id="TNN79746.1"/>
    </source>
</evidence>
<evidence type="ECO:0000256" key="1">
    <source>
        <dbReference type="SAM" id="MobiDB-lite"/>
    </source>
</evidence>
<proteinExistence type="predicted"/>
<dbReference type="EMBL" id="SRLO01000061">
    <property type="protein sequence ID" value="TNN79746.1"/>
    <property type="molecule type" value="Genomic_DNA"/>
</dbReference>
<feature type="compositionally biased region" description="Low complexity" evidence="1">
    <location>
        <begin position="10"/>
        <end position="20"/>
    </location>
</feature>
<name>A0A4Z2IPF3_9TELE</name>
<comment type="caution">
    <text evidence="2">The sequence shown here is derived from an EMBL/GenBank/DDBJ whole genome shotgun (WGS) entry which is preliminary data.</text>
</comment>
<protein>
    <submittedName>
        <fullName evidence="2">Uncharacterized protein</fullName>
    </submittedName>
</protein>
<gene>
    <name evidence="2" type="ORF">EYF80_009979</name>
</gene>
<organism evidence="2 3">
    <name type="scientific">Liparis tanakae</name>
    <name type="common">Tanaka's snailfish</name>
    <dbReference type="NCBI Taxonomy" id="230148"/>
    <lineage>
        <taxon>Eukaryota</taxon>
        <taxon>Metazoa</taxon>
        <taxon>Chordata</taxon>
        <taxon>Craniata</taxon>
        <taxon>Vertebrata</taxon>
        <taxon>Euteleostomi</taxon>
        <taxon>Actinopterygii</taxon>
        <taxon>Neopterygii</taxon>
        <taxon>Teleostei</taxon>
        <taxon>Neoteleostei</taxon>
        <taxon>Acanthomorphata</taxon>
        <taxon>Eupercaria</taxon>
        <taxon>Perciformes</taxon>
        <taxon>Cottioidei</taxon>
        <taxon>Cottales</taxon>
        <taxon>Liparidae</taxon>
        <taxon>Liparis</taxon>
    </lineage>
</organism>
<evidence type="ECO:0000313" key="3">
    <source>
        <dbReference type="Proteomes" id="UP000314294"/>
    </source>
</evidence>
<accession>A0A4Z2IPF3</accession>
<dbReference type="AlphaFoldDB" id="A0A4Z2IPF3"/>
<dbReference type="Proteomes" id="UP000314294">
    <property type="component" value="Unassembled WGS sequence"/>
</dbReference>
<sequence>MAIGGGRGTASAPSSPSSSPQLCMPDEEDLERVPLLSPSLRIRWRKRGGEQWLVTTKTVSLDVMKGPVHHCRSSALTSSRVSSCGVAALSSESFCEPTTDMSMFFLVPSRFFLCLWASFLTWPSALPELSRRTGLVSHFLKAPVRLIVESLQNLHSLASPHRQLSTAATVAGHEVVDHHRQLTATGELKWKIRFSSAHQRHLKEEQVSFATLPDQSLGIPNLEGLLKYQLSLGVDVPIEP</sequence>
<keyword evidence="3" id="KW-1185">Reference proteome</keyword>
<reference evidence="2 3" key="1">
    <citation type="submission" date="2019-03" db="EMBL/GenBank/DDBJ databases">
        <title>First draft genome of Liparis tanakae, snailfish: a comprehensive survey of snailfish specific genes.</title>
        <authorList>
            <person name="Kim W."/>
            <person name="Song I."/>
            <person name="Jeong J.-H."/>
            <person name="Kim D."/>
            <person name="Kim S."/>
            <person name="Ryu S."/>
            <person name="Song J.Y."/>
            <person name="Lee S.K."/>
        </authorList>
    </citation>
    <scope>NUCLEOTIDE SEQUENCE [LARGE SCALE GENOMIC DNA]</scope>
    <source>
        <tissue evidence="2">Muscle</tissue>
    </source>
</reference>
<feature type="region of interest" description="Disordered" evidence="1">
    <location>
        <begin position="1"/>
        <end position="28"/>
    </location>
</feature>